<evidence type="ECO:0000256" key="3">
    <source>
        <dbReference type="ARBA" id="ARBA00022989"/>
    </source>
</evidence>
<feature type="transmembrane region" description="Helical" evidence="5">
    <location>
        <begin position="371"/>
        <end position="389"/>
    </location>
</feature>
<protein>
    <submittedName>
        <fullName evidence="6">MFS transporter</fullName>
    </submittedName>
</protein>
<dbReference type="GO" id="GO:0005886">
    <property type="term" value="C:plasma membrane"/>
    <property type="evidence" value="ECO:0007669"/>
    <property type="project" value="UniProtKB-SubCell"/>
</dbReference>
<proteinExistence type="predicted"/>
<dbReference type="GO" id="GO:0061513">
    <property type="term" value="F:glucose 6-phosphate:phosphate antiporter activity"/>
    <property type="evidence" value="ECO:0007669"/>
    <property type="project" value="TreeGrafter"/>
</dbReference>
<dbReference type="SUPFAM" id="SSF103473">
    <property type="entry name" value="MFS general substrate transporter"/>
    <property type="match status" value="1"/>
</dbReference>
<feature type="transmembrane region" description="Helical" evidence="5">
    <location>
        <begin position="138"/>
        <end position="156"/>
    </location>
</feature>
<dbReference type="InterPro" id="IPR036259">
    <property type="entry name" value="MFS_trans_sf"/>
</dbReference>
<dbReference type="InterPro" id="IPR011701">
    <property type="entry name" value="MFS"/>
</dbReference>
<evidence type="ECO:0000256" key="4">
    <source>
        <dbReference type="ARBA" id="ARBA00023136"/>
    </source>
</evidence>
<feature type="transmembrane region" description="Helical" evidence="5">
    <location>
        <begin position="162"/>
        <end position="180"/>
    </location>
</feature>
<dbReference type="RefSeq" id="WP_244052418.1">
    <property type="nucleotide sequence ID" value="NZ_BQNJ01000001.1"/>
</dbReference>
<feature type="transmembrane region" description="Helical" evidence="5">
    <location>
        <begin position="9"/>
        <end position="28"/>
    </location>
</feature>
<keyword evidence="4 5" id="KW-0472">Membrane</keyword>
<feature type="transmembrane region" description="Helical" evidence="5">
    <location>
        <begin position="48"/>
        <end position="67"/>
    </location>
</feature>
<accession>A0AA37JCT1</accession>
<sequence length="399" mass="44441">MAEKNKKYQLFWVCFLTYVVAYVSRINLSAGLLKIADGIGTGTGQMGIMGSCFFFTYAAGQLINGIAGEYISPYRYIKAAAAGCGILNFIIFFTCSFPVMVICWSLNGFFQSMFWGPMMKLLSANYQREDYDKIATGMGLSIIIGYIMAWVVLARLLKASSWQYFFLIPSLFMMGMFIIWKFMPINQGIVQLVKKVDGKSLKGTLVEVRKEKLYTLCFLCFFLGMVRESVTLWMPAFIENMPGVNTKASLFSMIMIPIFNLIGVIAAKKMLPWFRGNIKKVIALFTSLGMSACCICCITIRTLPVLAIFMIAVISAAMFGCNTIIISFFPLYYQKKESITTLVGIFDFSTYAGAGVSSIIVGFALSYLDQGYIPVVWLAALVSGVCICLKSGFYKTENM</sequence>
<feature type="transmembrane region" description="Helical" evidence="5">
    <location>
        <begin position="281"/>
        <end position="301"/>
    </location>
</feature>
<feature type="transmembrane region" description="Helical" evidence="5">
    <location>
        <begin position="250"/>
        <end position="269"/>
    </location>
</feature>
<reference evidence="6" key="1">
    <citation type="submission" date="2022-01" db="EMBL/GenBank/DDBJ databases">
        <title>Novel bile acid biosynthetic pathways are enriched in the microbiome of centenarians.</title>
        <authorList>
            <person name="Sato Y."/>
            <person name="Atarashi K."/>
            <person name="Plichta R.D."/>
            <person name="Arai Y."/>
            <person name="Sasajima S."/>
            <person name="Kearney M.S."/>
            <person name="Suda W."/>
            <person name="Takeshita K."/>
            <person name="Sasaki T."/>
            <person name="Okamoto S."/>
            <person name="Skelly N.A."/>
            <person name="Okamura Y."/>
            <person name="Vlamakis H."/>
            <person name="Li Y."/>
            <person name="Tanoue T."/>
            <person name="Takei H."/>
            <person name="Nittono H."/>
            <person name="Narushima S."/>
            <person name="Irie J."/>
            <person name="Itoh H."/>
            <person name="Moriya K."/>
            <person name="Sugiura Y."/>
            <person name="Suematsu M."/>
            <person name="Moritoki N."/>
            <person name="Shibata S."/>
            <person name="Littman R.D."/>
            <person name="Fischbach A.M."/>
            <person name="Uwamino Y."/>
            <person name="Inoue T."/>
            <person name="Honda A."/>
            <person name="Hattori M."/>
            <person name="Murai T."/>
            <person name="Xavier J.R."/>
            <person name="Hirose N."/>
            <person name="Honda K."/>
        </authorList>
    </citation>
    <scope>NUCLEOTIDE SEQUENCE</scope>
    <source>
        <strain evidence="6">CE91-St55</strain>
    </source>
</reference>
<dbReference type="Pfam" id="PF07690">
    <property type="entry name" value="MFS_1"/>
    <property type="match status" value="1"/>
</dbReference>
<evidence type="ECO:0000256" key="2">
    <source>
        <dbReference type="ARBA" id="ARBA00022692"/>
    </source>
</evidence>
<comment type="subcellular location">
    <subcellularLocation>
        <location evidence="1">Cell membrane</location>
        <topology evidence="1">Multi-pass membrane protein</topology>
    </subcellularLocation>
</comment>
<feature type="transmembrane region" description="Helical" evidence="5">
    <location>
        <begin position="345"/>
        <end position="365"/>
    </location>
</feature>
<evidence type="ECO:0000313" key="7">
    <source>
        <dbReference type="Proteomes" id="UP001055091"/>
    </source>
</evidence>
<dbReference type="Gene3D" id="1.20.1250.20">
    <property type="entry name" value="MFS general substrate transporter like domains"/>
    <property type="match status" value="2"/>
</dbReference>
<dbReference type="PANTHER" id="PTHR43826:SF3">
    <property type="entry name" value="GLUCOSE-6-PHOSPHATE EXCHANGER SLC37A4"/>
    <property type="match status" value="1"/>
</dbReference>
<evidence type="ECO:0000313" key="6">
    <source>
        <dbReference type="EMBL" id="GKG98982.1"/>
    </source>
</evidence>
<evidence type="ECO:0000256" key="5">
    <source>
        <dbReference type="SAM" id="Phobius"/>
    </source>
</evidence>
<keyword evidence="2 5" id="KW-0812">Transmembrane</keyword>
<name>A0AA37JCT1_9FIRM</name>
<dbReference type="EMBL" id="BQNJ01000001">
    <property type="protein sequence ID" value="GKG98982.1"/>
    <property type="molecule type" value="Genomic_DNA"/>
</dbReference>
<evidence type="ECO:0000256" key="1">
    <source>
        <dbReference type="ARBA" id="ARBA00004651"/>
    </source>
</evidence>
<dbReference type="Proteomes" id="UP001055091">
    <property type="component" value="Unassembled WGS sequence"/>
</dbReference>
<organism evidence="6 7">
    <name type="scientific">Hungatella hathewayi</name>
    <dbReference type="NCBI Taxonomy" id="154046"/>
    <lineage>
        <taxon>Bacteria</taxon>
        <taxon>Bacillati</taxon>
        <taxon>Bacillota</taxon>
        <taxon>Clostridia</taxon>
        <taxon>Lachnospirales</taxon>
        <taxon>Lachnospiraceae</taxon>
        <taxon>Hungatella</taxon>
    </lineage>
</organism>
<dbReference type="GO" id="GO:0035435">
    <property type="term" value="P:phosphate ion transmembrane transport"/>
    <property type="evidence" value="ECO:0007669"/>
    <property type="project" value="TreeGrafter"/>
</dbReference>
<dbReference type="InterPro" id="IPR051337">
    <property type="entry name" value="OPA_Antiporter"/>
</dbReference>
<feature type="transmembrane region" description="Helical" evidence="5">
    <location>
        <begin position="307"/>
        <end position="333"/>
    </location>
</feature>
<feature type="transmembrane region" description="Helical" evidence="5">
    <location>
        <begin position="79"/>
        <end position="102"/>
    </location>
</feature>
<dbReference type="AlphaFoldDB" id="A0AA37JCT1"/>
<dbReference type="PANTHER" id="PTHR43826">
    <property type="entry name" value="GLUCOSE-6-PHOSPHATE EXCHANGER SLC37A4"/>
    <property type="match status" value="1"/>
</dbReference>
<keyword evidence="3 5" id="KW-1133">Transmembrane helix</keyword>
<gene>
    <name evidence="6" type="ORF">CE91St55_09640</name>
</gene>
<comment type="caution">
    <text evidence="6">The sequence shown here is derived from an EMBL/GenBank/DDBJ whole genome shotgun (WGS) entry which is preliminary data.</text>
</comment>